<dbReference type="PANTHER" id="PTHR33908:SF11">
    <property type="entry name" value="MEMBRANE PROTEIN"/>
    <property type="match status" value="1"/>
</dbReference>
<protein>
    <recommendedName>
        <fullName evidence="12">Glycosyltransferase RgtA/B/C/D-like domain-containing protein</fullName>
    </recommendedName>
</protein>
<comment type="caution">
    <text evidence="10">The sequence shown here is derived from an EMBL/GenBank/DDBJ whole genome shotgun (WGS) entry which is preliminary data.</text>
</comment>
<evidence type="ECO:0000256" key="9">
    <source>
        <dbReference type="SAM" id="Phobius"/>
    </source>
</evidence>
<feature type="transmembrane region" description="Helical" evidence="9">
    <location>
        <begin position="191"/>
        <end position="211"/>
    </location>
</feature>
<keyword evidence="2" id="KW-1003">Cell membrane</keyword>
<dbReference type="InterPro" id="IPR050297">
    <property type="entry name" value="LipidA_mod_glycosyltrf_83"/>
</dbReference>
<gene>
    <name evidence="10" type="ORF">UY11_C0005G0027</name>
</gene>
<feature type="transmembrane region" description="Helical" evidence="9">
    <location>
        <begin position="326"/>
        <end position="342"/>
    </location>
</feature>
<dbReference type="Proteomes" id="UP000034265">
    <property type="component" value="Unassembled WGS sequence"/>
</dbReference>
<feature type="transmembrane region" description="Helical" evidence="9">
    <location>
        <begin position="349"/>
        <end position="368"/>
    </location>
</feature>
<dbReference type="GO" id="GO:0009103">
    <property type="term" value="P:lipopolysaccharide biosynthetic process"/>
    <property type="evidence" value="ECO:0007669"/>
    <property type="project" value="UniProtKB-ARBA"/>
</dbReference>
<keyword evidence="6 9" id="KW-1133">Transmembrane helix</keyword>
<feature type="transmembrane region" description="Helical" evidence="9">
    <location>
        <begin position="81"/>
        <end position="98"/>
    </location>
</feature>
<evidence type="ECO:0000256" key="8">
    <source>
        <dbReference type="SAM" id="MobiDB-lite"/>
    </source>
</evidence>
<keyword evidence="4" id="KW-0808">Transferase</keyword>
<keyword evidence="5 9" id="KW-0812">Transmembrane</keyword>
<evidence type="ECO:0000256" key="3">
    <source>
        <dbReference type="ARBA" id="ARBA00022676"/>
    </source>
</evidence>
<keyword evidence="7 9" id="KW-0472">Membrane</keyword>
<evidence type="ECO:0000313" key="11">
    <source>
        <dbReference type="Proteomes" id="UP000034265"/>
    </source>
</evidence>
<evidence type="ECO:0000256" key="6">
    <source>
        <dbReference type="ARBA" id="ARBA00022989"/>
    </source>
</evidence>
<dbReference type="AlphaFoldDB" id="A0A0G1W2Q9"/>
<feature type="region of interest" description="Disordered" evidence="8">
    <location>
        <begin position="478"/>
        <end position="497"/>
    </location>
</feature>
<keyword evidence="3" id="KW-0328">Glycosyltransferase</keyword>
<evidence type="ECO:0000256" key="4">
    <source>
        <dbReference type="ARBA" id="ARBA00022679"/>
    </source>
</evidence>
<evidence type="ECO:0000313" key="10">
    <source>
        <dbReference type="EMBL" id="KKU84653.1"/>
    </source>
</evidence>
<reference evidence="10 11" key="1">
    <citation type="journal article" date="2015" name="Nature">
        <title>rRNA introns, odd ribosomes, and small enigmatic genomes across a large radiation of phyla.</title>
        <authorList>
            <person name="Brown C.T."/>
            <person name="Hug L.A."/>
            <person name="Thomas B.C."/>
            <person name="Sharon I."/>
            <person name="Castelle C.J."/>
            <person name="Singh A."/>
            <person name="Wilkins M.J."/>
            <person name="Williams K.H."/>
            <person name="Banfield J.F."/>
        </authorList>
    </citation>
    <scope>NUCLEOTIDE SEQUENCE [LARGE SCALE GENOMIC DNA]</scope>
</reference>
<name>A0A0G1W2Q9_9BACT</name>
<dbReference type="GO" id="GO:0016763">
    <property type="term" value="F:pentosyltransferase activity"/>
    <property type="evidence" value="ECO:0007669"/>
    <property type="project" value="TreeGrafter"/>
</dbReference>
<feature type="transmembrane region" description="Helical" evidence="9">
    <location>
        <begin position="146"/>
        <end position="179"/>
    </location>
</feature>
<accession>A0A0G1W2Q9</accession>
<feature type="transmembrane region" description="Helical" evidence="9">
    <location>
        <begin position="56"/>
        <end position="74"/>
    </location>
</feature>
<evidence type="ECO:0000256" key="7">
    <source>
        <dbReference type="ARBA" id="ARBA00023136"/>
    </source>
</evidence>
<dbReference type="GO" id="GO:0005886">
    <property type="term" value="C:plasma membrane"/>
    <property type="evidence" value="ECO:0007669"/>
    <property type="project" value="UniProtKB-SubCell"/>
</dbReference>
<evidence type="ECO:0008006" key="12">
    <source>
        <dbReference type="Google" id="ProtNLM"/>
    </source>
</evidence>
<comment type="subcellular location">
    <subcellularLocation>
        <location evidence="1">Cell membrane</location>
        <topology evidence="1">Multi-pass membrane protein</topology>
    </subcellularLocation>
</comment>
<feature type="compositionally biased region" description="Basic residues" evidence="8">
    <location>
        <begin position="478"/>
        <end position="494"/>
    </location>
</feature>
<evidence type="ECO:0000256" key="2">
    <source>
        <dbReference type="ARBA" id="ARBA00022475"/>
    </source>
</evidence>
<dbReference type="EMBL" id="LCOT01000005">
    <property type="protein sequence ID" value="KKU84653.1"/>
    <property type="molecule type" value="Genomic_DNA"/>
</dbReference>
<feature type="transmembrane region" description="Helical" evidence="9">
    <location>
        <begin position="374"/>
        <end position="392"/>
    </location>
</feature>
<dbReference type="PANTHER" id="PTHR33908">
    <property type="entry name" value="MANNOSYLTRANSFERASE YKCB-RELATED"/>
    <property type="match status" value="1"/>
</dbReference>
<sequence>MLLLAALLRLISLGTLPNGLHWDEMDTGYQAYSLLRTGKDYFNNPLPMFPHSFADFRTPVFIYSAVPFVAFLGLSATSVRLIAVTWGLVSIVLIYLLVRDWLAPLVFALSPWHLQYSRKSVETMSLTATFLLGLVCFQRGLRQPRWLILSALGFGLAMSAYAPGKLFVPLFLLVLVFIYRRSVSLIPQKSLIAPIVILLLFAVTVYGDTLFGKSGTRFHDVAIFTDPTIATEINYQRQLSAEAGGRARTVGMSPGIVDKLLHNKPQVWINTFLTNYLRTWSTDFLFIKGDLEPRHSPSRDSIGMLHMLEIVPFLIGIYLITRKKNWLLASWLLLAPIPSALTRDGGVHAARLLILFPALAWTITLGIRRLPVKLYLLLFLISNFYVWGYYFTHYRFESAKPFQWGFSQMITTAVSRQNDYDRVIVDFNRDSPLMAYLFTTKFPPARHRGRSSLSFWQNLADATRWPQLDQHFSFRPQSGHRLRRPISSRPHPRLHSPQLPRLPPRLLHLRKILTLTIITYPV</sequence>
<evidence type="ECO:0000256" key="5">
    <source>
        <dbReference type="ARBA" id="ARBA00022692"/>
    </source>
</evidence>
<evidence type="ECO:0000256" key="1">
    <source>
        <dbReference type="ARBA" id="ARBA00004651"/>
    </source>
</evidence>
<proteinExistence type="predicted"/>
<feature type="transmembrane region" description="Helical" evidence="9">
    <location>
        <begin position="302"/>
        <end position="320"/>
    </location>
</feature>
<organism evidence="10 11">
    <name type="scientific">Candidatus Amesbacteria bacterium GW2011_GWC2_47_8</name>
    <dbReference type="NCBI Taxonomy" id="1618367"/>
    <lineage>
        <taxon>Bacteria</taxon>
        <taxon>Candidatus Amesiibacteriota</taxon>
    </lineage>
</organism>